<comment type="subcellular location">
    <subcellularLocation>
        <location evidence="5">Cytoplasm</location>
    </subcellularLocation>
</comment>
<dbReference type="EC" id="2.4.2.22" evidence="5 6"/>
<proteinExistence type="inferred from homology"/>
<evidence type="ECO:0000256" key="5">
    <source>
        <dbReference type="HAMAP-Rule" id="MF_01184"/>
    </source>
</evidence>
<name>A0A9X4KXZ1_9BACL</name>
<feature type="binding site" evidence="5">
    <location>
        <begin position="128"/>
        <end position="132"/>
    </location>
    <ligand>
        <name>5-phospho-alpha-D-ribose 1-diphosphate</name>
        <dbReference type="ChEBI" id="CHEBI:58017"/>
    </ligand>
</feature>
<dbReference type="GO" id="GO:0005737">
    <property type="term" value="C:cytoplasm"/>
    <property type="evidence" value="ECO:0007669"/>
    <property type="project" value="UniProtKB-SubCell"/>
</dbReference>
<comment type="similarity">
    <text evidence="5">Belongs to the purine/pyrimidine phosphoribosyltransferase family. Xpt subfamily.</text>
</comment>
<evidence type="ECO:0000259" key="7">
    <source>
        <dbReference type="Pfam" id="PF00156"/>
    </source>
</evidence>
<dbReference type="GO" id="GO:0000310">
    <property type="term" value="F:xanthine phosphoribosyltransferase activity"/>
    <property type="evidence" value="ECO:0007669"/>
    <property type="project" value="UniProtKB-UniRule"/>
</dbReference>
<evidence type="ECO:0000313" key="8">
    <source>
        <dbReference type="EMBL" id="MDG0813366.1"/>
    </source>
</evidence>
<dbReference type="EMBL" id="JAPDIA010000008">
    <property type="protein sequence ID" value="MDG0813366.1"/>
    <property type="molecule type" value="Genomic_DNA"/>
</dbReference>
<dbReference type="InterPro" id="IPR029057">
    <property type="entry name" value="PRTase-like"/>
</dbReference>
<dbReference type="GO" id="GO:0032265">
    <property type="term" value="P:XMP salvage"/>
    <property type="evidence" value="ECO:0007669"/>
    <property type="project" value="UniProtKB-UniRule"/>
</dbReference>
<dbReference type="Gene3D" id="3.40.50.2020">
    <property type="match status" value="1"/>
</dbReference>
<comment type="function">
    <text evidence="5">Converts the preformed base xanthine, a product of nucleic acid breakdown, to xanthosine 5'-monophosphate (XMP), so it can be reused for RNA or DNA synthesis.</text>
</comment>
<gene>
    <name evidence="5" type="primary">xpt</name>
    <name evidence="8" type="ORF">OMP40_31840</name>
</gene>
<dbReference type="CDD" id="cd06223">
    <property type="entry name" value="PRTases_typeI"/>
    <property type="match status" value="1"/>
</dbReference>
<comment type="pathway">
    <text evidence="5">Purine metabolism; XMP biosynthesis via salvage pathway; XMP from xanthine: step 1/1.</text>
</comment>
<dbReference type="PANTHER" id="PTHR43864">
    <property type="entry name" value="HYPOXANTHINE/GUANINE PHOSPHORIBOSYLTRANSFERASE"/>
    <property type="match status" value="1"/>
</dbReference>
<feature type="binding site" evidence="5">
    <location>
        <position position="20"/>
    </location>
    <ligand>
        <name>xanthine</name>
        <dbReference type="ChEBI" id="CHEBI:17712"/>
    </ligand>
</feature>
<comment type="subunit">
    <text evidence="5">Homodimer.</text>
</comment>
<dbReference type="GO" id="GO:0046110">
    <property type="term" value="P:xanthine metabolic process"/>
    <property type="evidence" value="ECO:0007669"/>
    <property type="project" value="UniProtKB-UniRule"/>
</dbReference>
<feature type="binding site" evidence="5">
    <location>
        <position position="27"/>
    </location>
    <ligand>
        <name>xanthine</name>
        <dbReference type="ChEBI" id="CHEBI:17712"/>
    </ligand>
</feature>
<keyword evidence="9" id="KW-1185">Reference proteome</keyword>
<accession>A0A9X4KXZ1</accession>
<keyword evidence="3 5" id="KW-0808">Transferase</keyword>
<evidence type="ECO:0000256" key="1">
    <source>
        <dbReference type="ARBA" id="ARBA00022490"/>
    </source>
</evidence>
<keyword evidence="1 5" id="KW-0963">Cytoplasm</keyword>
<evidence type="ECO:0000256" key="6">
    <source>
        <dbReference type="NCBIfam" id="TIGR01744"/>
    </source>
</evidence>
<evidence type="ECO:0000256" key="4">
    <source>
        <dbReference type="ARBA" id="ARBA00022726"/>
    </source>
</evidence>
<dbReference type="InterPro" id="IPR010079">
    <property type="entry name" value="Xanthine_PRibTrfase"/>
</dbReference>
<dbReference type="NCBIfam" id="NF006671">
    <property type="entry name" value="PRK09219.1"/>
    <property type="match status" value="1"/>
</dbReference>
<dbReference type="AlphaFoldDB" id="A0A9X4KXZ1"/>
<dbReference type="HAMAP" id="MF_01184">
    <property type="entry name" value="XPRTase"/>
    <property type="match status" value="1"/>
</dbReference>
<sequence>MEKLKAKIRTEGRVLGPDVLKVDAFLNHQVDPVLMADIGETFVSLFKDAGVTKVLTLESSGIAPALMTALGLRVPLVFAKKRKSLTLKDDLWTERSFSFTKQEESEVSVSKQFLSPADVVLIVDDFLANGQAAQAMAGIVRKAGASVAGIGIVIEKSFQPGRRLLTEAGYRVESLARIARLSEDSIEFEE</sequence>
<evidence type="ECO:0000256" key="2">
    <source>
        <dbReference type="ARBA" id="ARBA00022676"/>
    </source>
</evidence>
<comment type="catalytic activity">
    <reaction evidence="5">
        <text>XMP + diphosphate = xanthine + 5-phospho-alpha-D-ribose 1-diphosphate</text>
        <dbReference type="Rhea" id="RHEA:10800"/>
        <dbReference type="ChEBI" id="CHEBI:17712"/>
        <dbReference type="ChEBI" id="CHEBI:33019"/>
        <dbReference type="ChEBI" id="CHEBI:57464"/>
        <dbReference type="ChEBI" id="CHEBI:58017"/>
        <dbReference type="EC" id="2.4.2.22"/>
    </reaction>
</comment>
<dbReference type="InterPro" id="IPR050118">
    <property type="entry name" value="Pur/Pyrimidine_PRTase"/>
</dbReference>
<evidence type="ECO:0000256" key="3">
    <source>
        <dbReference type="ARBA" id="ARBA00022679"/>
    </source>
</evidence>
<dbReference type="InterPro" id="IPR000836">
    <property type="entry name" value="PRTase_dom"/>
</dbReference>
<feature type="domain" description="Phosphoribosyltransferase" evidence="7">
    <location>
        <begin position="40"/>
        <end position="157"/>
    </location>
</feature>
<dbReference type="GO" id="GO:0006166">
    <property type="term" value="P:purine ribonucleoside salvage"/>
    <property type="evidence" value="ECO:0007669"/>
    <property type="project" value="UniProtKB-KW"/>
</dbReference>
<dbReference type="NCBIfam" id="TIGR01744">
    <property type="entry name" value="XPRTase"/>
    <property type="match status" value="1"/>
</dbReference>
<feature type="binding site" evidence="5">
    <location>
        <position position="156"/>
    </location>
    <ligand>
        <name>xanthine</name>
        <dbReference type="ChEBI" id="CHEBI:17712"/>
    </ligand>
</feature>
<protein>
    <recommendedName>
        <fullName evidence="5 6">Xanthine phosphoribosyltransferase</fullName>
        <shortName evidence="5">XPRTase</shortName>
        <ecNumber evidence="5 6">2.4.2.22</ecNumber>
    </recommendedName>
</protein>
<reference evidence="8" key="1">
    <citation type="submission" date="2022-10" db="EMBL/GenBank/DDBJ databases">
        <title>Comparative genomic analysis of Cohnella hashimotonis sp. nov., isolated from the International Space Station.</title>
        <authorList>
            <person name="Simpson A."/>
            <person name="Venkateswaran K."/>
        </authorList>
    </citation>
    <scope>NUCLEOTIDE SEQUENCE</scope>
    <source>
        <strain evidence="8">DSM 28161</strain>
    </source>
</reference>
<dbReference type="SUPFAM" id="SSF53271">
    <property type="entry name" value="PRTase-like"/>
    <property type="match status" value="1"/>
</dbReference>
<dbReference type="RefSeq" id="WP_277538160.1">
    <property type="nucleotide sequence ID" value="NZ_JAPDIA010000008.1"/>
</dbReference>
<keyword evidence="2 5" id="KW-0328">Glycosyltransferase</keyword>
<dbReference type="Pfam" id="PF00156">
    <property type="entry name" value="Pribosyltran"/>
    <property type="match status" value="1"/>
</dbReference>
<evidence type="ECO:0000313" key="9">
    <source>
        <dbReference type="Proteomes" id="UP001153404"/>
    </source>
</evidence>
<dbReference type="Proteomes" id="UP001153404">
    <property type="component" value="Unassembled WGS sequence"/>
</dbReference>
<organism evidence="8 9">
    <name type="scientific">Cohnella rhizosphaerae</name>
    <dbReference type="NCBI Taxonomy" id="1457232"/>
    <lineage>
        <taxon>Bacteria</taxon>
        <taxon>Bacillati</taxon>
        <taxon>Bacillota</taxon>
        <taxon>Bacilli</taxon>
        <taxon>Bacillales</taxon>
        <taxon>Paenibacillaceae</taxon>
        <taxon>Cohnella</taxon>
    </lineage>
</organism>
<dbReference type="PANTHER" id="PTHR43864:SF1">
    <property type="entry name" value="XANTHINE PHOSPHORIBOSYLTRANSFERASE"/>
    <property type="match status" value="1"/>
</dbReference>
<comment type="caution">
    <text evidence="8">The sequence shown here is derived from an EMBL/GenBank/DDBJ whole genome shotgun (WGS) entry which is preliminary data.</text>
</comment>
<keyword evidence="4 5" id="KW-0660">Purine salvage</keyword>